<dbReference type="AlphaFoldDB" id="A0A699X799"/>
<gene>
    <name evidence="2" type="ORF">Tci_927378</name>
</gene>
<feature type="non-terminal residue" evidence="2">
    <location>
        <position position="1"/>
    </location>
</feature>
<evidence type="ECO:0000256" key="1">
    <source>
        <dbReference type="SAM" id="MobiDB-lite"/>
    </source>
</evidence>
<reference evidence="2" key="1">
    <citation type="journal article" date="2019" name="Sci. Rep.">
        <title>Draft genome of Tanacetum cinerariifolium, the natural source of mosquito coil.</title>
        <authorList>
            <person name="Yamashiro T."/>
            <person name="Shiraishi A."/>
            <person name="Satake H."/>
            <person name="Nakayama K."/>
        </authorList>
    </citation>
    <scope>NUCLEOTIDE SEQUENCE</scope>
</reference>
<accession>A0A699X799</accession>
<proteinExistence type="predicted"/>
<feature type="region of interest" description="Disordered" evidence="1">
    <location>
        <begin position="1"/>
        <end position="33"/>
    </location>
</feature>
<organism evidence="2">
    <name type="scientific">Tanacetum cinerariifolium</name>
    <name type="common">Dalmatian daisy</name>
    <name type="synonym">Chrysanthemum cinerariifolium</name>
    <dbReference type="NCBI Taxonomy" id="118510"/>
    <lineage>
        <taxon>Eukaryota</taxon>
        <taxon>Viridiplantae</taxon>
        <taxon>Streptophyta</taxon>
        <taxon>Embryophyta</taxon>
        <taxon>Tracheophyta</taxon>
        <taxon>Spermatophyta</taxon>
        <taxon>Magnoliopsida</taxon>
        <taxon>eudicotyledons</taxon>
        <taxon>Gunneridae</taxon>
        <taxon>Pentapetalae</taxon>
        <taxon>asterids</taxon>
        <taxon>campanulids</taxon>
        <taxon>Asterales</taxon>
        <taxon>Asteraceae</taxon>
        <taxon>Asteroideae</taxon>
        <taxon>Anthemideae</taxon>
        <taxon>Anthemidinae</taxon>
        <taxon>Tanacetum</taxon>
    </lineage>
</organism>
<name>A0A699X799_TANCI</name>
<protein>
    <submittedName>
        <fullName evidence="2">Uncharacterized protein</fullName>
    </submittedName>
</protein>
<comment type="caution">
    <text evidence="2">The sequence shown here is derived from an EMBL/GenBank/DDBJ whole genome shotgun (WGS) entry which is preliminary data.</text>
</comment>
<evidence type="ECO:0000313" key="2">
    <source>
        <dbReference type="EMBL" id="GFD55409.1"/>
    </source>
</evidence>
<dbReference type="EMBL" id="BKCJ011817631">
    <property type="protein sequence ID" value="GFD55409.1"/>
    <property type="molecule type" value="Genomic_DNA"/>
</dbReference>
<sequence length="94" mass="10327">EGSDRSRRAPERKSWGATSPGRPHVQHERQPLDCRVSDLRDDDVLGWGGRIRTCGWRHQKPLPYHLATPHQGGGLIAVSAGVKSPAGKAFRPPC</sequence>
<feature type="compositionally biased region" description="Basic and acidic residues" evidence="1">
    <location>
        <begin position="1"/>
        <end position="14"/>
    </location>
</feature>
<feature type="non-terminal residue" evidence="2">
    <location>
        <position position="94"/>
    </location>
</feature>